<organism evidence="1 2">
    <name type="scientific">Periplaneta americana</name>
    <name type="common">American cockroach</name>
    <name type="synonym">Blatta americana</name>
    <dbReference type="NCBI Taxonomy" id="6978"/>
    <lineage>
        <taxon>Eukaryota</taxon>
        <taxon>Metazoa</taxon>
        <taxon>Ecdysozoa</taxon>
        <taxon>Arthropoda</taxon>
        <taxon>Hexapoda</taxon>
        <taxon>Insecta</taxon>
        <taxon>Pterygota</taxon>
        <taxon>Neoptera</taxon>
        <taxon>Polyneoptera</taxon>
        <taxon>Dictyoptera</taxon>
        <taxon>Blattodea</taxon>
        <taxon>Blattoidea</taxon>
        <taxon>Blattidae</taxon>
        <taxon>Blattinae</taxon>
        <taxon>Periplaneta</taxon>
    </lineage>
</organism>
<dbReference type="EMBL" id="JAJSOF020000029">
    <property type="protein sequence ID" value="KAJ4432518.1"/>
    <property type="molecule type" value="Genomic_DNA"/>
</dbReference>
<dbReference type="PANTHER" id="PTHR33332">
    <property type="entry name" value="REVERSE TRANSCRIPTASE DOMAIN-CONTAINING PROTEIN"/>
    <property type="match status" value="1"/>
</dbReference>
<evidence type="ECO:0000313" key="2">
    <source>
        <dbReference type="Proteomes" id="UP001148838"/>
    </source>
</evidence>
<gene>
    <name evidence="1" type="ORF">ANN_21140</name>
</gene>
<name>A0ABQ8SEY3_PERAM</name>
<comment type="caution">
    <text evidence="1">The sequence shown here is derived from an EMBL/GenBank/DDBJ whole genome shotgun (WGS) entry which is preliminary data.</text>
</comment>
<keyword evidence="2" id="KW-1185">Reference proteome</keyword>
<dbReference type="Proteomes" id="UP001148838">
    <property type="component" value="Unassembled WGS sequence"/>
</dbReference>
<evidence type="ECO:0000313" key="1">
    <source>
        <dbReference type="EMBL" id="KAJ4432518.1"/>
    </source>
</evidence>
<evidence type="ECO:0008006" key="3">
    <source>
        <dbReference type="Google" id="ProtNLM"/>
    </source>
</evidence>
<protein>
    <recommendedName>
        <fullName evidence="3">Reverse transcriptase domain-containing protein</fullName>
    </recommendedName>
</protein>
<accession>A0ABQ8SEY3</accession>
<reference evidence="1 2" key="1">
    <citation type="journal article" date="2022" name="Allergy">
        <title>Genome assembly and annotation of Periplaneta americana reveal a comprehensive cockroach allergen profile.</title>
        <authorList>
            <person name="Wang L."/>
            <person name="Xiong Q."/>
            <person name="Saelim N."/>
            <person name="Wang L."/>
            <person name="Nong W."/>
            <person name="Wan A.T."/>
            <person name="Shi M."/>
            <person name="Liu X."/>
            <person name="Cao Q."/>
            <person name="Hui J.H.L."/>
            <person name="Sookrung N."/>
            <person name="Leung T.F."/>
            <person name="Tungtrongchitr A."/>
            <person name="Tsui S.K.W."/>
        </authorList>
    </citation>
    <scope>NUCLEOTIDE SEQUENCE [LARGE SCALE GENOMIC DNA]</scope>
    <source>
        <strain evidence="1">PWHHKU_190912</strain>
    </source>
</reference>
<sequence>MDLIVQYDYLDLTVASNVRLGHASPLSYGKGCSEREKDRILKRGHRPNTTTALLKVIEDTREASDRGELTLLTLLDFSKAFDTVDTDLLLCKLKNYNLSNSAVAWFDSYLREHQQVYQPVVILPIGVPSRPESLRARFLGHYFLRFI</sequence>
<proteinExistence type="predicted"/>